<evidence type="ECO:0000313" key="3">
    <source>
        <dbReference type="Proteomes" id="UP000052020"/>
    </source>
</evidence>
<dbReference type="EMBL" id="LIZY01000090">
    <property type="protein sequence ID" value="KPJ63218.1"/>
    <property type="molecule type" value="Genomic_DNA"/>
</dbReference>
<protein>
    <submittedName>
        <fullName evidence="2">Oxidoreductase</fullName>
    </submittedName>
</protein>
<evidence type="ECO:0000313" key="2">
    <source>
        <dbReference type="EMBL" id="KPJ63218.1"/>
    </source>
</evidence>
<organism evidence="2 3">
    <name type="scientific">candidate division KD3-62 bacterium DG_56</name>
    <dbReference type="NCBI Taxonomy" id="1704032"/>
    <lineage>
        <taxon>Bacteria</taxon>
        <taxon>candidate division KD3-62</taxon>
    </lineage>
</organism>
<reference evidence="2 3" key="1">
    <citation type="journal article" date="2015" name="Microbiome">
        <title>Genomic resolution of linkages in carbon, nitrogen, and sulfur cycling among widespread estuary sediment bacteria.</title>
        <authorList>
            <person name="Baker B.J."/>
            <person name="Lazar C.S."/>
            <person name="Teske A.P."/>
            <person name="Dick G.J."/>
        </authorList>
    </citation>
    <scope>NUCLEOTIDE SEQUENCE [LARGE SCALE GENOMIC DNA]</scope>
    <source>
        <strain evidence="2">DG_56</strain>
    </source>
</reference>
<dbReference type="AlphaFoldDB" id="A0A0S7XL63"/>
<sequence length="146" mass="15986">MEREVVEVSAYEAGPRAGYEYSPTIVAALKFEDGAIGKLSSSLDVVGPYQFNIDLLGEEGTIRNNRLYSRRLLPGQTAFAEIPTILPDSGDVTHHPFDGEIAHLVDCIQNDRESEVNLTDAVKTHELIFAMDQSAAEGRPVELSLP</sequence>
<accession>A0A0S7XL63</accession>
<dbReference type="Gene3D" id="3.30.360.10">
    <property type="entry name" value="Dihydrodipicolinate Reductase, domain 2"/>
    <property type="match status" value="1"/>
</dbReference>
<dbReference type="Pfam" id="PF02894">
    <property type="entry name" value="GFO_IDH_MocA_C"/>
    <property type="match status" value="1"/>
</dbReference>
<dbReference type="SUPFAM" id="SSF55347">
    <property type="entry name" value="Glyceraldehyde-3-phosphate dehydrogenase-like, C-terminal domain"/>
    <property type="match status" value="1"/>
</dbReference>
<dbReference type="Proteomes" id="UP000052020">
    <property type="component" value="Unassembled WGS sequence"/>
</dbReference>
<comment type="caution">
    <text evidence="2">The sequence shown here is derived from an EMBL/GenBank/DDBJ whole genome shotgun (WGS) entry which is preliminary data.</text>
</comment>
<name>A0A0S7XL63_9BACT</name>
<dbReference type="InterPro" id="IPR004104">
    <property type="entry name" value="Gfo/Idh/MocA-like_OxRdtase_C"/>
</dbReference>
<feature type="domain" description="Gfo/Idh/MocA-like oxidoreductase C-terminal" evidence="1">
    <location>
        <begin position="6"/>
        <end position="143"/>
    </location>
</feature>
<proteinExistence type="predicted"/>
<gene>
    <name evidence="2" type="ORF">AMK68_04085</name>
</gene>
<evidence type="ECO:0000259" key="1">
    <source>
        <dbReference type="Pfam" id="PF02894"/>
    </source>
</evidence>
<feature type="non-terminal residue" evidence="2">
    <location>
        <position position="1"/>
    </location>
</feature>